<feature type="region of interest" description="Disordered" evidence="1">
    <location>
        <begin position="279"/>
        <end position="312"/>
    </location>
</feature>
<dbReference type="Pfam" id="PF11223">
    <property type="entry name" value="DUF3020"/>
    <property type="match status" value="1"/>
</dbReference>
<feature type="region of interest" description="Disordered" evidence="1">
    <location>
        <begin position="965"/>
        <end position="991"/>
    </location>
</feature>
<accession>A0AAI9WYL8</accession>
<feature type="region of interest" description="Disordered" evidence="1">
    <location>
        <begin position="76"/>
        <end position="194"/>
    </location>
</feature>
<dbReference type="RefSeq" id="XP_049181182.1">
    <property type="nucleotide sequence ID" value="XM_049322909.1"/>
</dbReference>
<feature type="region of interest" description="Disordered" evidence="1">
    <location>
        <begin position="1176"/>
        <end position="1203"/>
    </location>
</feature>
<dbReference type="GeneID" id="73379370"/>
<feature type="compositionally biased region" description="Polar residues" evidence="1">
    <location>
        <begin position="76"/>
        <end position="122"/>
    </location>
</feature>
<evidence type="ECO:0000256" key="2">
    <source>
        <dbReference type="SAM" id="SignalP"/>
    </source>
</evidence>
<dbReference type="AlphaFoldDB" id="A0AAI9WYL8"/>
<feature type="region of interest" description="Disordered" evidence="1">
    <location>
        <begin position="208"/>
        <end position="266"/>
    </location>
</feature>
<sequence length="1203" mass="131366">GKKLHLVIIVIGHFSLGYYNFKVPMTEGTCCGDGEKVSDEIELDLEGAITSALEGIFGGGEKTDMQESKVGNEQTIYLTSDNNTATRGENNIATRGDNNTLPARGGNNTATRGENNTPPTQDGNNTPPTRGGNNTPPTQGENNNPPTQGGNNTPPTQGENNTPPTQGEEPPQKKESHSQSSPSAGSNDIDDELNNAIGDALSGFFQAHAGSPQKKSHDIDESTEARGEKSTLQSTKTDSQLTLHEATSPSKHAGGYQEPDMEDSLDDSLEDAIGSALNQVFGKGGDDDGGRSISRQETNPFTPTHIASDTQTISRSAISDDAAESNTNNDTDSIEGIDMDLDAAIGDAFTQIMSLQSQSNINGDSFSKAQNLRESDNKKDAITAFDKNDKVNSQLTLTGQLENKFNDQDLSEVIAQSLKQVLLTSKSNPTDSEDIDYAISNAFKAAMHAAENAEKSSNLYSTSIQQQHPNQKDNNKIITNNSVNEISKNLGNSSKHFDTTSKTAAVQQATKVQREHEIHENANWKNAEKAILEKSTTDIEPKGVSSSSQSQGSIDLESLQMNDILREALKMAAENSNELLSELEIGDTMMESHLELGGTDQTNITKKDSPINEKIDNKSSTKISESNTSASTSTSTSTSVPEPLHLEAPASENNLQGNSTSVPIQTTSRPTVYYDSRKAMSPIKTKTPTSPSTATTTAATTATATAATTTAATTTSTATTTTSTITTTARATTRKSIFSNSDIKSQISLVMNSLTSKINSGELADSQILPAIRQITEEIAAGGFLSQIFKKPLTIDHFETGYNTAERKNLFSSIQLALTFLRKYSEGEPSQNKAEFVLQNFLNQFDNALLPEVENLVEERAEYLSTVCNSTLNAIVAFAPSATCTSDLISVIDKFRNNSPESRKRTRLGNRERKKRWREENFERNKDNELKMRVLKTANKKFGIDETSEKQAWIENEIVKRKAKRSLKPNCDEERPESEVDNKLDNSNSTATGDKDKTVLKIVQDENLLKPIYDIFNFLYFDSGGNKTSAQIISTAAMVASISLTYCDNNSLEVSQTKVSEAIEIVVKSVLERLHIRFSSFKEKRLSESLPVNDTKRHLSEIVNNSKRVKVNNDVQLITASQGWKPPKKMDTSSIKDVTCSRPSLQLPRTSPFISHKVTSNLEPDILRMKKEPGTFLKPKAFRRPQHERNNSSSFGFPKLFST</sequence>
<feature type="region of interest" description="Disordered" evidence="1">
    <location>
        <begin position="596"/>
        <end position="697"/>
    </location>
</feature>
<proteinExistence type="predicted"/>
<feature type="region of interest" description="Disordered" evidence="1">
    <location>
        <begin position="457"/>
        <end position="476"/>
    </location>
</feature>
<evidence type="ECO:0000313" key="4">
    <source>
        <dbReference type="EMBL" id="KAI3405437.2"/>
    </source>
</evidence>
<protein>
    <recommendedName>
        <fullName evidence="3">DUF3020 domain-containing protein</fullName>
    </recommendedName>
</protein>
<feature type="compositionally biased region" description="Low complexity" evidence="1">
    <location>
        <begin position="624"/>
        <end position="639"/>
    </location>
</feature>
<feature type="compositionally biased region" description="Basic and acidic residues" evidence="1">
    <location>
        <begin position="215"/>
        <end position="229"/>
    </location>
</feature>
<feature type="non-terminal residue" evidence="4">
    <location>
        <position position="1"/>
    </location>
</feature>
<feature type="compositionally biased region" description="Polar residues" evidence="1">
    <location>
        <begin position="651"/>
        <end position="670"/>
    </location>
</feature>
<evidence type="ECO:0000259" key="3">
    <source>
        <dbReference type="Pfam" id="PF11223"/>
    </source>
</evidence>
<reference evidence="4" key="1">
    <citation type="journal article" date="2022" name="DNA Res.">
        <title>Genome analysis of five recently described species of the CUG-Ser clade uncovers Candida theae as a new hybrid lineage with pathogenic potential in the Candida parapsilosis species complex.</title>
        <authorList>
            <person name="Mixao V."/>
            <person name="Del Olmo V."/>
            <person name="Hegedusova E."/>
            <person name="Saus E."/>
            <person name="Pryszcz L."/>
            <person name="Cillingova A."/>
            <person name="Nosek J."/>
            <person name="Gabaldon T."/>
        </authorList>
    </citation>
    <scope>NUCLEOTIDE SEQUENCE</scope>
    <source>
        <strain evidence="4">CBS 10844</strain>
    </source>
</reference>
<feature type="compositionally biased region" description="Polar residues" evidence="1">
    <location>
        <begin position="1191"/>
        <end position="1203"/>
    </location>
</feature>
<name>A0AAI9WYL8_9ASCO</name>
<feature type="signal peptide" evidence="2">
    <location>
        <begin position="1"/>
        <end position="17"/>
    </location>
</feature>
<evidence type="ECO:0000256" key="1">
    <source>
        <dbReference type="SAM" id="MobiDB-lite"/>
    </source>
</evidence>
<dbReference type="EMBL" id="JAHUZD010000035">
    <property type="protein sequence ID" value="KAI3405437.2"/>
    <property type="molecule type" value="Genomic_DNA"/>
</dbReference>
<feature type="domain" description="DUF3020" evidence="3">
    <location>
        <begin position="910"/>
        <end position="957"/>
    </location>
</feature>
<dbReference type="Proteomes" id="UP001202479">
    <property type="component" value="Unassembled WGS sequence"/>
</dbReference>
<feature type="compositionally biased region" description="Polar residues" evidence="1">
    <location>
        <begin position="457"/>
        <end position="469"/>
    </location>
</feature>
<feature type="compositionally biased region" description="Basic and acidic residues" evidence="1">
    <location>
        <begin position="605"/>
        <end position="619"/>
    </location>
</feature>
<feature type="compositionally biased region" description="Basic and acidic residues" evidence="1">
    <location>
        <begin position="970"/>
        <end position="984"/>
    </location>
</feature>
<keyword evidence="5" id="KW-1185">Reference proteome</keyword>
<evidence type="ECO:0000313" key="5">
    <source>
        <dbReference type="Proteomes" id="UP001202479"/>
    </source>
</evidence>
<feature type="compositionally biased region" description="Polar residues" evidence="1">
    <location>
        <begin position="293"/>
        <end position="312"/>
    </location>
</feature>
<feature type="compositionally biased region" description="Low complexity" evidence="1">
    <location>
        <begin position="123"/>
        <end position="158"/>
    </location>
</feature>
<gene>
    <name evidence="4" type="ORF">KGF56_001753</name>
</gene>
<dbReference type="InterPro" id="IPR021386">
    <property type="entry name" value="SPP41_DUF3020"/>
</dbReference>
<keyword evidence="2" id="KW-0732">Signal</keyword>
<feature type="compositionally biased region" description="Polar residues" evidence="1">
    <location>
        <begin position="230"/>
        <end position="250"/>
    </location>
</feature>
<feature type="compositionally biased region" description="Low complexity" evidence="1">
    <location>
        <begin position="685"/>
        <end position="697"/>
    </location>
</feature>
<comment type="caution">
    <text evidence="4">The sequence shown here is derived from an EMBL/GenBank/DDBJ whole genome shotgun (WGS) entry which is preliminary data.</text>
</comment>
<organism evidence="4 5">
    <name type="scientific">Candida oxycetoniae</name>
    <dbReference type="NCBI Taxonomy" id="497107"/>
    <lineage>
        <taxon>Eukaryota</taxon>
        <taxon>Fungi</taxon>
        <taxon>Dikarya</taxon>
        <taxon>Ascomycota</taxon>
        <taxon>Saccharomycotina</taxon>
        <taxon>Pichiomycetes</taxon>
        <taxon>Debaryomycetaceae</taxon>
        <taxon>Candida/Lodderomyces clade</taxon>
        <taxon>Candida</taxon>
    </lineage>
</organism>
<feature type="chain" id="PRO_5042615073" description="DUF3020 domain-containing protein" evidence="2">
    <location>
        <begin position="18"/>
        <end position="1203"/>
    </location>
</feature>